<gene>
    <name evidence="1" type="ORF">GOP47_0025870</name>
</gene>
<reference evidence="1" key="1">
    <citation type="submission" date="2021-01" db="EMBL/GenBank/DDBJ databases">
        <title>Adiantum capillus-veneris genome.</title>
        <authorList>
            <person name="Fang Y."/>
            <person name="Liao Q."/>
        </authorList>
    </citation>
    <scope>NUCLEOTIDE SEQUENCE</scope>
    <source>
        <strain evidence="1">H3</strain>
        <tissue evidence="1">Leaf</tissue>
    </source>
</reference>
<comment type="caution">
    <text evidence="1">The sequence shown here is derived from an EMBL/GenBank/DDBJ whole genome shotgun (WGS) entry which is preliminary data.</text>
</comment>
<evidence type="ECO:0000313" key="2">
    <source>
        <dbReference type="Proteomes" id="UP000886520"/>
    </source>
</evidence>
<protein>
    <submittedName>
        <fullName evidence="1">Uncharacterized protein</fullName>
    </submittedName>
</protein>
<keyword evidence="2" id="KW-1185">Reference proteome</keyword>
<evidence type="ECO:0000313" key="1">
    <source>
        <dbReference type="EMBL" id="KAI5059551.1"/>
    </source>
</evidence>
<dbReference type="Proteomes" id="UP000886520">
    <property type="component" value="Chromosome 25"/>
</dbReference>
<proteinExistence type="predicted"/>
<name>A0A9D4U3M2_ADICA</name>
<dbReference type="EMBL" id="JABFUD020000025">
    <property type="protein sequence ID" value="KAI5059551.1"/>
    <property type="molecule type" value="Genomic_DNA"/>
</dbReference>
<sequence length="93" mass="10034">MALLIEQALQCTVHLVEAFVVGLDSLPNNRRTLMEIFTCPPFRSSHGVVVGTQHDGFFASASVKCVESPFSWLSMAMTSAGVSKSVTTFPLVT</sequence>
<accession>A0A9D4U3M2</accession>
<organism evidence="1 2">
    <name type="scientific">Adiantum capillus-veneris</name>
    <name type="common">Maidenhair fern</name>
    <dbReference type="NCBI Taxonomy" id="13818"/>
    <lineage>
        <taxon>Eukaryota</taxon>
        <taxon>Viridiplantae</taxon>
        <taxon>Streptophyta</taxon>
        <taxon>Embryophyta</taxon>
        <taxon>Tracheophyta</taxon>
        <taxon>Polypodiopsida</taxon>
        <taxon>Polypodiidae</taxon>
        <taxon>Polypodiales</taxon>
        <taxon>Pteridineae</taxon>
        <taxon>Pteridaceae</taxon>
        <taxon>Vittarioideae</taxon>
        <taxon>Adiantum</taxon>
    </lineage>
</organism>
<dbReference type="AlphaFoldDB" id="A0A9D4U3M2"/>